<dbReference type="EMBL" id="QRBI01000116">
    <property type="protein sequence ID" value="RMC09268.1"/>
    <property type="molecule type" value="Genomic_DNA"/>
</dbReference>
<proteinExistence type="predicted"/>
<dbReference type="AlphaFoldDB" id="A0A3M0K7W7"/>
<accession>A0A3M0K7W7</accession>
<dbReference type="STRING" id="333673.A0A3M0K7W7"/>
<evidence type="ECO:0000313" key="1">
    <source>
        <dbReference type="EMBL" id="RMC09268.1"/>
    </source>
</evidence>
<name>A0A3M0K7W7_HIRRU</name>
<evidence type="ECO:0000313" key="2">
    <source>
        <dbReference type="Proteomes" id="UP000269221"/>
    </source>
</evidence>
<organism evidence="1 2">
    <name type="scientific">Hirundo rustica rustica</name>
    <dbReference type="NCBI Taxonomy" id="333673"/>
    <lineage>
        <taxon>Eukaryota</taxon>
        <taxon>Metazoa</taxon>
        <taxon>Chordata</taxon>
        <taxon>Craniata</taxon>
        <taxon>Vertebrata</taxon>
        <taxon>Euteleostomi</taxon>
        <taxon>Archelosauria</taxon>
        <taxon>Archosauria</taxon>
        <taxon>Dinosauria</taxon>
        <taxon>Saurischia</taxon>
        <taxon>Theropoda</taxon>
        <taxon>Coelurosauria</taxon>
        <taxon>Aves</taxon>
        <taxon>Neognathae</taxon>
        <taxon>Neoaves</taxon>
        <taxon>Telluraves</taxon>
        <taxon>Australaves</taxon>
        <taxon>Passeriformes</taxon>
        <taxon>Sylvioidea</taxon>
        <taxon>Hirundinidae</taxon>
        <taxon>Hirundo</taxon>
    </lineage>
</organism>
<dbReference type="OrthoDB" id="9933746at2759"/>
<protein>
    <submittedName>
        <fullName evidence="1">Uncharacterized protein</fullName>
    </submittedName>
</protein>
<dbReference type="Proteomes" id="UP000269221">
    <property type="component" value="Unassembled WGS sequence"/>
</dbReference>
<comment type="caution">
    <text evidence="1">The sequence shown here is derived from an EMBL/GenBank/DDBJ whole genome shotgun (WGS) entry which is preliminary data.</text>
</comment>
<sequence>MRYSGCFSQSAGTSGQAFIATVSDMKQMTQQLVPKRTTNADQDISLGSGSADLDDRGVEVERRDAAGTLGEVLLLACAEDLGCVPGFQQKVFYIEKPFEFTEDQLVLNREASTAIVSSSPTFDVMFHTTSHLCSKVMLDANKDYGA</sequence>
<gene>
    <name evidence="1" type="ORF">DUI87_14276</name>
</gene>
<keyword evidence="2" id="KW-1185">Reference proteome</keyword>
<reference evidence="1 2" key="1">
    <citation type="submission" date="2018-07" db="EMBL/GenBank/DDBJ databases">
        <title>A high quality draft genome assembly of the barn swallow (H. rustica rustica).</title>
        <authorList>
            <person name="Formenti G."/>
            <person name="Chiara M."/>
            <person name="Poveda L."/>
            <person name="Francoijs K.-J."/>
            <person name="Bonisoli-Alquati A."/>
            <person name="Canova L."/>
            <person name="Gianfranceschi L."/>
            <person name="Horner D.S."/>
            <person name="Saino N."/>
        </authorList>
    </citation>
    <scope>NUCLEOTIDE SEQUENCE [LARGE SCALE GENOMIC DNA]</scope>
    <source>
        <strain evidence="1">Chelidonia</strain>
        <tissue evidence="1">Blood</tissue>
    </source>
</reference>